<dbReference type="OrthoDB" id="9810880at2"/>
<dbReference type="RefSeq" id="WP_153384940.1">
    <property type="nucleotide sequence ID" value="NZ_VDFO01000026.1"/>
</dbReference>
<dbReference type="GO" id="GO:0005524">
    <property type="term" value="F:ATP binding"/>
    <property type="evidence" value="ECO:0007669"/>
    <property type="project" value="UniProtKB-KW"/>
</dbReference>
<dbReference type="GO" id="GO:0008972">
    <property type="term" value="F:phosphomethylpyrimidine kinase activity"/>
    <property type="evidence" value="ECO:0007669"/>
    <property type="project" value="InterPro"/>
</dbReference>
<dbReference type="GO" id="GO:0009228">
    <property type="term" value="P:thiamine biosynthetic process"/>
    <property type="evidence" value="ECO:0007669"/>
    <property type="project" value="InterPro"/>
</dbReference>
<dbReference type="EC" id="2.7.1.35" evidence="2"/>
<dbReference type="Pfam" id="PF08543">
    <property type="entry name" value="Phos_pyr_kin"/>
    <property type="match status" value="1"/>
</dbReference>
<dbReference type="NCBIfam" id="TIGR00097">
    <property type="entry name" value="HMP-P_kinase"/>
    <property type="match status" value="1"/>
</dbReference>
<evidence type="ECO:0000313" key="15">
    <source>
        <dbReference type="EMBL" id="MQS75532.1"/>
    </source>
</evidence>
<comment type="catalytic activity">
    <reaction evidence="13">
        <text>pyridoxal + ATP = pyridoxal 5'-phosphate + ADP + H(+)</text>
        <dbReference type="Rhea" id="RHEA:10224"/>
        <dbReference type="ChEBI" id="CHEBI:15378"/>
        <dbReference type="ChEBI" id="CHEBI:17310"/>
        <dbReference type="ChEBI" id="CHEBI:30616"/>
        <dbReference type="ChEBI" id="CHEBI:456216"/>
        <dbReference type="ChEBI" id="CHEBI:597326"/>
        <dbReference type="EC" id="2.7.1.35"/>
    </reaction>
</comment>
<keyword evidence="5" id="KW-0547">Nucleotide-binding</keyword>
<evidence type="ECO:0000256" key="3">
    <source>
        <dbReference type="ARBA" id="ARBA00022679"/>
    </source>
</evidence>
<gene>
    <name evidence="15" type="primary">thiD</name>
    <name evidence="16" type="ORF">FHL05_07720</name>
    <name evidence="15" type="ORF">FHL06_03880</name>
</gene>
<evidence type="ECO:0000313" key="18">
    <source>
        <dbReference type="Proteomes" id="UP000414364"/>
    </source>
</evidence>
<dbReference type="InterPro" id="IPR013749">
    <property type="entry name" value="PM/HMP-P_kinase-1"/>
</dbReference>
<keyword evidence="4" id="KW-0479">Metal-binding</keyword>
<evidence type="ECO:0000259" key="14">
    <source>
        <dbReference type="Pfam" id="PF08543"/>
    </source>
</evidence>
<dbReference type="GO" id="GO:0005829">
    <property type="term" value="C:cytosol"/>
    <property type="evidence" value="ECO:0007669"/>
    <property type="project" value="TreeGrafter"/>
</dbReference>
<name>A0A5P0ZMX3_9LACO</name>
<protein>
    <recommendedName>
        <fullName evidence="2">pyridoxal kinase</fullName>
        <ecNumber evidence="2">2.7.1.35</ecNumber>
    </recommendedName>
    <alternativeName>
        <fullName evidence="10">PN/PL/PM kinase</fullName>
    </alternativeName>
    <alternativeName>
        <fullName evidence="11">Pyridoxal kinase</fullName>
    </alternativeName>
    <alternativeName>
        <fullName evidence="9">Pyridoxamine kinase</fullName>
    </alternativeName>
    <alternativeName>
        <fullName evidence="12">Vitamin B6 kinase</fullName>
    </alternativeName>
</protein>
<evidence type="ECO:0000256" key="6">
    <source>
        <dbReference type="ARBA" id="ARBA00022777"/>
    </source>
</evidence>
<dbReference type="GO" id="GO:0008478">
    <property type="term" value="F:pyridoxal kinase activity"/>
    <property type="evidence" value="ECO:0007669"/>
    <property type="project" value="UniProtKB-EC"/>
</dbReference>
<evidence type="ECO:0000256" key="1">
    <source>
        <dbReference type="ARBA" id="ARBA00009879"/>
    </source>
</evidence>
<dbReference type="EMBL" id="VDFP01000005">
    <property type="protein sequence ID" value="MQS75532.1"/>
    <property type="molecule type" value="Genomic_DNA"/>
</dbReference>
<dbReference type="Gene3D" id="3.40.1190.20">
    <property type="match status" value="1"/>
</dbReference>
<dbReference type="InterPro" id="IPR004399">
    <property type="entry name" value="HMP/HMP-P_kinase_dom"/>
</dbReference>
<dbReference type="EMBL" id="VDFO01000026">
    <property type="protein sequence ID" value="MQS97776.1"/>
    <property type="molecule type" value="Genomic_DNA"/>
</dbReference>
<keyword evidence="6 15" id="KW-0418">Kinase</keyword>
<evidence type="ECO:0000256" key="2">
    <source>
        <dbReference type="ARBA" id="ARBA00012104"/>
    </source>
</evidence>
<evidence type="ECO:0000256" key="7">
    <source>
        <dbReference type="ARBA" id="ARBA00022840"/>
    </source>
</evidence>
<keyword evidence="7" id="KW-0067">ATP-binding</keyword>
<comment type="similarity">
    <text evidence="1">Belongs to the ThiD family.</text>
</comment>
<evidence type="ECO:0000256" key="10">
    <source>
        <dbReference type="ARBA" id="ARBA00042348"/>
    </source>
</evidence>
<keyword evidence="17" id="KW-1185">Reference proteome</keyword>
<evidence type="ECO:0000256" key="12">
    <source>
        <dbReference type="ARBA" id="ARBA00042531"/>
    </source>
</evidence>
<comment type="caution">
    <text evidence="15">The sequence shown here is derived from an EMBL/GenBank/DDBJ whole genome shotgun (WGS) entry which is preliminary data.</text>
</comment>
<dbReference type="GO" id="GO:0008902">
    <property type="term" value="F:hydroxymethylpyrimidine kinase activity"/>
    <property type="evidence" value="ECO:0007669"/>
    <property type="project" value="TreeGrafter"/>
</dbReference>
<proteinExistence type="inferred from homology"/>
<dbReference type="SUPFAM" id="SSF53613">
    <property type="entry name" value="Ribokinase-like"/>
    <property type="match status" value="1"/>
</dbReference>
<dbReference type="PANTHER" id="PTHR20858">
    <property type="entry name" value="PHOSPHOMETHYLPYRIMIDINE KINASE"/>
    <property type="match status" value="1"/>
</dbReference>
<organism evidence="15 18">
    <name type="scientific">Companilactobacillus halodurans</name>
    <dbReference type="NCBI Taxonomy" id="2584183"/>
    <lineage>
        <taxon>Bacteria</taxon>
        <taxon>Bacillati</taxon>
        <taxon>Bacillota</taxon>
        <taxon>Bacilli</taxon>
        <taxon>Lactobacillales</taxon>
        <taxon>Lactobacillaceae</taxon>
        <taxon>Companilactobacillus</taxon>
    </lineage>
</organism>
<evidence type="ECO:0000256" key="11">
    <source>
        <dbReference type="ARBA" id="ARBA00042396"/>
    </source>
</evidence>
<dbReference type="CDD" id="cd01169">
    <property type="entry name" value="HMPP_kinase"/>
    <property type="match status" value="1"/>
</dbReference>
<evidence type="ECO:0000256" key="5">
    <source>
        <dbReference type="ARBA" id="ARBA00022741"/>
    </source>
</evidence>
<sequence>MENVLTIAGSDSLAGGGLEADLKTFEELDTFGLSVVTSIVSIQKNGIAIYQEPISVIEQQLDSVLNNLPIHYLKTGLLGDLATLKLLTSKLRQRNQKMVVDPVLVFKEGDAAIEKDYLDYYRQNFLPMAYLSTPNLDEAAKLSGMHKLKSRSDIQLAAEKIQAFGCKNVVIKGGSRLPGEIALDYAKLGQDEYWLEDTKILTGAIDGAGCTFSAAITAQLAQGESLISSIKFAKEFVHLGIENGIIVNKKLGNVWQGAYRQKRINHGA</sequence>
<keyword evidence="3 15" id="KW-0808">Transferase</keyword>
<dbReference type="AlphaFoldDB" id="A0A5P0ZMX3"/>
<evidence type="ECO:0000313" key="16">
    <source>
        <dbReference type="EMBL" id="MQS97776.1"/>
    </source>
</evidence>
<dbReference type="PANTHER" id="PTHR20858:SF19">
    <property type="entry name" value="PYRIDOXINE KINASE"/>
    <property type="match status" value="1"/>
</dbReference>
<dbReference type="GO" id="GO:0046872">
    <property type="term" value="F:metal ion binding"/>
    <property type="evidence" value="ECO:0007669"/>
    <property type="project" value="UniProtKB-KW"/>
</dbReference>
<evidence type="ECO:0000256" key="4">
    <source>
        <dbReference type="ARBA" id="ARBA00022723"/>
    </source>
</evidence>
<feature type="domain" description="Pyridoxamine kinase/Phosphomethylpyrimidine kinase" evidence="14">
    <location>
        <begin position="11"/>
        <end position="254"/>
    </location>
</feature>
<dbReference type="Proteomes" id="UP000414364">
    <property type="component" value="Unassembled WGS sequence"/>
</dbReference>
<dbReference type="InterPro" id="IPR029056">
    <property type="entry name" value="Ribokinase-like"/>
</dbReference>
<keyword evidence="8" id="KW-0460">Magnesium</keyword>
<evidence type="ECO:0000256" key="13">
    <source>
        <dbReference type="ARBA" id="ARBA00049293"/>
    </source>
</evidence>
<dbReference type="Proteomes" id="UP000371423">
    <property type="component" value="Unassembled WGS sequence"/>
</dbReference>
<evidence type="ECO:0000256" key="8">
    <source>
        <dbReference type="ARBA" id="ARBA00022842"/>
    </source>
</evidence>
<accession>A0A5P0ZMX3</accession>
<evidence type="ECO:0000313" key="17">
    <source>
        <dbReference type="Proteomes" id="UP000371423"/>
    </source>
</evidence>
<reference evidence="17 18" key="1">
    <citation type="journal article" date="2019" name="Syst. Appl. Microbiol.">
        <title>Polyphasic characterization of two novel Lactobacillus spp. isolated from blown salami packages: Description of Lactobacillus halodurans sp. nov. and Lactobacillus salsicarnum sp. nov.</title>
        <authorList>
            <person name="Schuster J.A."/>
            <person name="Klingl A."/>
            <person name="Vogel R.F."/>
            <person name="Ehrmann M.A."/>
        </authorList>
    </citation>
    <scope>NUCLEOTIDE SEQUENCE [LARGE SCALE GENOMIC DNA]</scope>
    <source>
        <strain evidence="16 17">TMW 1.1920</strain>
        <strain evidence="15 18">TMW 1.2172</strain>
    </source>
</reference>
<evidence type="ECO:0000256" key="9">
    <source>
        <dbReference type="ARBA" id="ARBA00042307"/>
    </source>
</evidence>